<evidence type="ECO:0000256" key="1">
    <source>
        <dbReference type="ARBA" id="ARBA00001974"/>
    </source>
</evidence>
<evidence type="ECO:0000256" key="6">
    <source>
        <dbReference type="SAM" id="MobiDB-lite"/>
    </source>
</evidence>
<sequence>MHPHMTYNSLHIFTDDCLRLDDNPALLNSLKTTHKLYTVFYYGHILKISPPPVHRILFLLDSLKGLHARLDQFGVPLYLIDTPMSVSLRNLIAKWKINRVTTEAANSIVGRKNQKSLEYFLAGFGVKFVTENSTTLYDIRKLPGNIKETEFFKLISKMQPKSPILEDLTLELSKFSSSADLEVNRTVPDPKDFGLTDKVLEKVDRKFFGGEVEAMAQLEKLLMIRCDQETPQNKMELLCDPIALSPAIKFGCISVHTIYTRVSKVKSDHPEVVNRIYDGLKRRDFYILIGGQCANIDNQGSIYTYVLPWDEKAEHQQRFHSGQTGYPIVDAAVAQLKAEGFVHSSIKSVLVKMVTCDLMWLGWQEGVKMFYRWSIDYNSAICGLSWMYGAKSTWLFETMKTSDAPSFDGLNELDPEGEYVKKYLPELTRYPKEYIHTPWRAPLDLQTKMNCVIGLDYPVPLFCDLEARFKLCRERLDVFYNLITKVRRHQAINQLSKRYSNSNNSNNSNNNNNNNTQDFISKIKCTK</sequence>
<evidence type="ECO:0000313" key="9">
    <source>
        <dbReference type="Proteomes" id="UP001165289"/>
    </source>
</evidence>
<dbReference type="InterPro" id="IPR036134">
    <property type="entry name" value="Crypto/Photolyase_FAD-like_sf"/>
</dbReference>
<dbReference type="Proteomes" id="UP001165289">
    <property type="component" value="Unassembled WGS sequence"/>
</dbReference>
<feature type="compositionally biased region" description="Low complexity" evidence="6">
    <location>
        <begin position="500"/>
        <end position="515"/>
    </location>
</feature>
<dbReference type="SUPFAM" id="SSF48173">
    <property type="entry name" value="Cryptochrome/photolyase FAD-binding domain"/>
    <property type="match status" value="1"/>
</dbReference>
<evidence type="ECO:0000256" key="3">
    <source>
        <dbReference type="ARBA" id="ARBA00022630"/>
    </source>
</evidence>
<gene>
    <name evidence="8" type="ORF">LOD99_6814</name>
</gene>
<dbReference type="GO" id="GO:0005634">
    <property type="term" value="C:nucleus"/>
    <property type="evidence" value="ECO:0007669"/>
    <property type="project" value="TreeGrafter"/>
</dbReference>
<dbReference type="GO" id="GO:0032922">
    <property type="term" value="P:circadian regulation of gene expression"/>
    <property type="evidence" value="ECO:0007669"/>
    <property type="project" value="TreeGrafter"/>
</dbReference>
<dbReference type="InterPro" id="IPR014729">
    <property type="entry name" value="Rossmann-like_a/b/a_fold"/>
</dbReference>
<dbReference type="GO" id="GO:0043153">
    <property type="term" value="P:entrainment of circadian clock by photoperiod"/>
    <property type="evidence" value="ECO:0007669"/>
    <property type="project" value="TreeGrafter"/>
</dbReference>
<comment type="similarity">
    <text evidence="2">Belongs to the DNA photolyase class-1 family.</text>
</comment>
<reference evidence="8 9" key="1">
    <citation type="journal article" date="2023" name="BMC Biol.">
        <title>The compact genome of the sponge Oopsacas minuta (Hexactinellida) is lacking key metazoan core genes.</title>
        <authorList>
            <person name="Santini S."/>
            <person name="Schenkelaars Q."/>
            <person name="Jourda C."/>
            <person name="Duchesne M."/>
            <person name="Belahbib H."/>
            <person name="Rocher C."/>
            <person name="Selva M."/>
            <person name="Riesgo A."/>
            <person name="Vervoort M."/>
            <person name="Leys S.P."/>
            <person name="Kodjabachian L."/>
            <person name="Le Bivic A."/>
            <person name="Borchiellini C."/>
            <person name="Claverie J.M."/>
            <person name="Renard E."/>
        </authorList>
    </citation>
    <scope>NUCLEOTIDE SEQUENCE [LARGE SCALE GENOMIC DNA]</scope>
    <source>
        <strain evidence="8">SPO-2</strain>
    </source>
</reference>
<dbReference type="GO" id="GO:0003904">
    <property type="term" value="F:deoxyribodipyrimidine photo-lyase activity"/>
    <property type="evidence" value="ECO:0007669"/>
    <property type="project" value="TreeGrafter"/>
</dbReference>
<dbReference type="Gene3D" id="1.10.579.10">
    <property type="entry name" value="DNA Cyclobutane Dipyrimidine Photolyase, subunit A, domain 3"/>
    <property type="match status" value="1"/>
</dbReference>
<dbReference type="Gene3D" id="3.40.50.620">
    <property type="entry name" value="HUPs"/>
    <property type="match status" value="1"/>
</dbReference>
<dbReference type="InterPro" id="IPR006050">
    <property type="entry name" value="DNA_photolyase_N"/>
</dbReference>
<feature type="site" description="Electron transfer via tryptophanyl radical" evidence="5">
    <location>
        <position position="309"/>
    </location>
</feature>
<dbReference type="InterPro" id="IPR036155">
    <property type="entry name" value="Crypto/Photolyase_N_sf"/>
</dbReference>
<dbReference type="PANTHER" id="PTHR11455">
    <property type="entry name" value="CRYPTOCHROME"/>
    <property type="match status" value="1"/>
</dbReference>
<name>A0AAV7JJJ9_9METZ</name>
<dbReference type="Pfam" id="PF03441">
    <property type="entry name" value="FAD_binding_7"/>
    <property type="match status" value="1"/>
</dbReference>
<dbReference type="EMBL" id="JAKMXF010000322">
    <property type="protein sequence ID" value="KAI6649093.1"/>
    <property type="molecule type" value="Genomic_DNA"/>
</dbReference>
<dbReference type="GO" id="GO:0071949">
    <property type="term" value="F:FAD binding"/>
    <property type="evidence" value="ECO:0007669"/>
    <property type="project" value="TreeGrafter"/>
</dbReference>
<evidence type="ECO:0000256" key="2">
    <source>
        <dbReference type="ARBA" id="ARBA00005862"/>
    </source>
</evidence>
<dbReference type="PANTHER" id="PTHR11455:SF9">
    <property type="entry name" value="CRYPTOCHROME CIRCADIAN CLOCK 5 ISOFORM X1"/>
    <property type="match status" value="1"/>
</dbReference>
<evidence type="ECO:0000256" key="5">
    <source>
        <dbReference type="PIRSR" id="PIRSR602081-2"/>
    </source>
</evidence>
<dbReference type="InterPro" id="IPR005101">
    <property type="entry name" value="Cryptochr/Photolyase_FAD-bd"/>
</dbReference>
<feature type="site" description="Electron transfer via tryptophanyl radical" evidence="5">
    <location>
        <position position="386"/>
    </location>
</feature>
<organism evidence="8 9">
    <name type="scientific">Oopsacas minuta</name>
    <dbReference type="NCBI Taxonomy" id="111878"/>
    <lineage>
        <taxon>Eukaryota</taxon>
        <taxon>Metazoa</taxon>
        <taxon>Porifera</taxon>
        <taxon>Hexactinellida</taxon>
        <taxon>Hexasterophora</taxon>
        <taxon>Lyssacinosida</taxon>
        <taxon>Leucopsacidae</taxon>
        <taxon>Oopsacas</taxon>
    </lineage>
</organism>
<dbReference type="GO" id="GO:0003677">
    <property type="term" value="F:DNA binding"/>
    <property type="evidence" value="ECO:0007669"/>
    <property type="project" value="TreeGrafter"/>
</dbReference>
<dbReference type="AlphaFoldDB" id="A0AAV7JJJ9"/>
<proteinExistence type="inferred from homology"/>
<accession>A0AAV7JJJ9</accession>
<evidence type="ECO:0000256" key="4">
    <source>
        <dbReference type="ARBA" id="ARBA00022827"/>
    </source>
</evidence>
<dbReference type="Gene3D" id="1.25.40.80">
    <property type="match status" value="1"/>
</dbReference>
<protein>
    <submittedName>
        <fullName evidence="8">Cryptochrome</fullName>
    </submittedName>
</protein>
<comment type="cofactor">
    <cofactor evidence="1">
        <name>FAD</name>
        <dbReference type="ChEBI" id="CHEBI:57692"/>
    </cofactor>
</comment>
<feature type="region of interest" description="Disordered" evidence="6">
    <location>
        <begin position="498"/>
        <end position="517"/>
    </location>
</feature>
<comment type="caution">
    <text evidence="8">The sequence shown here is derived from an EMBL/GenBank/DDBJ whole genome shotgun (WGS) entry which is preliminary data.</text>
</comment>
<feature type="domain" description="Photolyase/cryptochrome alpha/beta" evidence="7">
    <location>
        <begin position="8"/>
        <end position="136"/>
    </location>
</feature>
<dbReference type="PROSITE" id="PS51645">
    <property type="entry name" value="PHR_CRY_ALPHA_BETA"/>
    <property type="match status" value="1"/>
</dbReference>
<evidence type="ECO:0000313" key="8">
    <source>
        <dbReference type="EMBL" id="KAI6649093.1"/>
    </source>
</evidence>
<feature type="site" description="Electron transfer via tryptophanyl radical" evidence="5">
    <location>
        <position position="363"/>
    </location>
</feature>
<keyword evidence="9" id="KW-1185">Reference proteome</keyword>
<dbReference type="InterPro" id="IPR002081">
    <property type="entry name" value="Cryptochrome/DNA_photolyase_1"/>
</dbReference>
<dbReference type="SUPFAM" id="SSF52425">
    <property type="entry name" value="Cryptochrome/photolyase, N-terminal domain"/>
    <property type="match status" value="1"/>
</dbReference>
<dbReference type="GO" id="GO:0005737">
    <property type="term" value="C:cytoplasm"/>
    <property type="evidence" value="ECO:0007669"/>
    <property type="project" value="TreeGrafter"/>
</dbReference>
<dbReference type="Pfam" id="PF00875">
    <property type="entry name" value="DNA_photolyase"/>
    <property type="match status" value="1"/>
</dbReference>
<keyword evidence="4" id="KW-0274">FAD</keyword>
<keyword evidence="3" id="KW-0285">Flavoprotein</keyword>
<evidence type="ECO:0000259" key="7">
    <source>
        <dbReference type="PROSITE" id="PS51645"/>
    </source>
</evidence>